<dbReference type="Proteomes" id="UP001208656">
    <property type="component" value="Unassembled WGS sequence"/>
</dbReference>
<feature type="domain" description="Amphi-Trp" evidence="1">
    <location>
        <begin position="8"/>
        <end position="87"/>
    </location>
</feature>
<evidence type="ECO:0000313" key="2">
    <source>
        <dbReference type="EMBL" id="MCU9595100.1"/>
    </source>
</evidence>
<accession>A0ABT2WHS4</accession>
<evidence type="ECO:0000313" key="3">
    <source>
        <dbReference type="Proteomes" id="UP001208656"/>
    </source>
</evidence>
<evidence type="ECO:0000259" key="1">
    <source>
        <dbReference type="Pfam" id="PF20068"/>
    </source>
</evidence>
<reference evidence="2 3" key="1">
    <citation type="submission" date="2022-10" db="EMBL/GenBank/DDBJ databases">
        <title>Description of Fervidibacillus gen. nov. in the family Fervidibacillaceae fam. nov. with two species, Fervidibacillus albus sp. nov., and Fervidibacillus halotolerans sp. nov., isolated from tidal flat sediments.</title>
        <authorList>
            <person name="Kwon K.K."/>
            <person name="Yang S.-H."/>
        </authorList>
    </citation>
    <scope>NUCLEOTIDE SEQUENCE [LARGE SCALE GENOMIC DNA]</scope>
    <source>
        <strain evidence="2 3">DSM 23332</strain>
    </source>
</reference>
<protein>
    <submittedName>
        <fullName evidence="2">Amphi-Trp domain-containing protein</fullName>
    </submittedName>
</protein>
<name>A0ABT2WHS4_9BACI</name>
<dbReference type="EMBL" id="JAOUSE010000038">
    <property type="protein sequence ID" value="MCU9595100.1"/>
    <property type="molecule type" value="Genomic_DNA"/>
</dbReference>
<dbReference type="NCBIfam" id="TIGR04354">
    <property type="entry name" value="amphi-Trp"/>
    <property type="match status" value="1"/>
</dbReference>
<comment type="caution">
    <text evidence="2">The sequence shown here is derived from an EMBL/GenBank/DDBJ whole genome shotgun (WGS) entry which is preliminary data.</text>
</comment>
<organism evidence="2 3">
    <name type="scientific">Pallidibacillus thermolactis</name>
    <dbReference type="NCBI Taxonomy" id="251051"/>
    <lineage>
        <taxon>Bacteria</taxon>
        <taxon>Bacillati</taxon>
        <taxon>Bacillota</taxon>
        <taxon>Bacilli</taxon>
        <taxon>Bacillales</taxon>
        <taxon>Bacillaceae</taxon>
        <taxon>Pallidibacillus</taxon>
    </lineage>
</organism>
<proteinExistence type="predicted"/>
<dbReference type="Pfam" id="PF20068">
    <property type="entry name" value="Amphi-Trp"/>
    <property type="match status" value="1"/>
</dbReference>
<dbReference type="RefSeq" id="WP_173661341.1">
    <property type="nucleotide sequence ID" value="NZ_JAOUSE010000038.1"/>
</dbReference>
<keyword evidence="3" id="KW-1185">Reference proteome</keyword>
<sequence length="91" mass="10918">MEQQNQPRTQVLLKHKENQNLQQLATTLETIAKKLREEQKFVFMQGNEEIVISPTDDIKVEFEYEVKGDKHSFEIEFDWYEGEEKKTMKIL</sequence>
<gene>
    <name evidence="2" type="ORF">OEV82_11695</name>
</gene>
<dbReference type="InterPro" id="IPR027598">
    <property type="entry name" value="Amphi-Trp_dom"/>
</dbReference>